<protein>
    <submittedName>
        <fullName evidence="1">Uncharacterized protein</fullName>
    </submittedName>
</protein>
<dbReference type="InterPro" id="IPR007750">
    <property type="entry name" value="DUF674"/>
</dbReference>
<evidence type="ECO:0000313" key="1">
    <source>
        <dbReference type="EMBL" id="KAG9447001.1"/>
    </source>
</evidence>
<dbReference type="AlphaFoldDB" id="A0AAV7EGY3"/>
<dbReference type="EMBL" id="JAINDJ010000005">
    <property type="protein sequence ID" value="KAG9447001.1"/>
    <property type="molecule type" value="Genomic_DNA"/>
</dbReference>
<accession>A0AAV7EGY3</accession>
<reference evidence="1 2" key="1">
    <citation type="submission" date="2021-07" db="EMBL/GenBank/DDBJ databases">
        <title>The Aristolochia fimbriata genome: insights into angiosperm evolution, floral development and chemical biosynthesis.</title>
        <authorList>
            <person name="Jiao Y."/>
        </authorList>
    </citation>
    <scope>NUCLEOTIDE SEQUENCE [LARGE SCALE GENOMIC DNA]</scope>
    <source>
        <strain evidence="1">IBCAS-2021</strain>
        <tissue evidence="1">Leaf</tissue>
    </source>
</reference>
<dbReference type="PANTHER" id="PTHR33103:SF27">
    <property type="entry name" value="OS04G0594700 PROTEIN"/>
    <property type="match status" value="1"/>
</dbReference>
<gene>
    <name evidence="1" type="ORF">H6P81_013129</name>
</gene>
<dbReference type="Proteomes" id="UP000825729">
    <property type="component" value="Unassembled WGS sequence"/>
</dbReference>
<dbReference type="Pfam" id="PF05056">
    <property type="entry name" value="DUF674"/>
    <property type="match status" value="1"/>
</dbReference>
<sequence>MGCMDNLYKSVESVDDDRHMIVISNRSGVKPCCSVVETLGMLTCVIFRRNTATTSTLPDYAPCDGCGKIMTTSTVHSYSDVPASETFIKGNHRFMITDDLQVTPLTTLTFLAMLKKLGINDVSSLKEVMVANIGRHEVRTN</sequence>
<evidence type="ECO:0000313" key="2">
    <source>
        <dbReference type="Proteomes" id="UP000825729"/>
    </source>
</evidence>
<keyword evidence="2" id="KW-1185">Reference proteome</keyword>
<organism evidence="1 2">
    <name type="scientific">Aristolochia fimbriata</name>
    <name type="common">White veined hardy Dutchman's pipe vine</name>
    <dbReference type="NCBI Taxonomy" id="158543"/>
    <lineage>
        <taxon>Eukaryota</taxon>
        <taxon>Viridiplantae</taxon>
        <taxon>Streptophyta</taxon>
        <taxon>Embryophyta</taxon>
        <taxon>Tracheophyta</taxon>
        <taxon>Spermatophyta</taxon>
        <taxon>Magnoliopsida</taxon>
        <taxon>Magnoliidae</taxon>
        <taxon>Piperales</taxon>
        <taxon>Aristolochiaceae</taxon>
        <taxon>Aristolochia</taxon>
    </lineage>
</organism>
<proteinExistence type="predicted"/>
<name>A0AAV7EGY3_ARIFI</name>
<dbReference type="PANTHER" id="PTHR33103">
    <property type="entry name" value="OS01G0153900 PROTEIN"/>
    <property type="match status" value="1"/>
</dbReference>
<comment type="caution">
    <text evidence="1">The sequence shown here is derived from an EMBL/GenBank/DDBJ whole genome shotgun (WGS) entry which is preliminary data.</text>
</comment>